<feature type="domain" description="Fucosyltransferase C-terminal" evidence="13">
    <location>
        <begin position="244"/>
        <end position="409"/>
    </location>
</feature>
<organism evidence="15 16">
    <name type="scientific">Dreissena polymorpha</name>
    <name type="common">Zebra mussel</name>
    <name type="synonym">Mytilus polymorpha</name>
    <dbReference type="NCBI Taxonomy" id="45954"/>
    <lineage>
        <taxon>Eukaryota</taxon>
        <taxon>Metazoa</taxon>
        <taxon>Spiralia</taxon>
        <taxon>Lophotrochozoa</taxon>
        <taxon>Mollusca</taxon>
        <taxon>Bivalvia</taxon>
        <taxon>Autobranchia</taxon>
        <taxon>Heteroconchia</taxon>
        <taxon>Euheterodonta</taxon>
        <taxon>Imparidentia</taxon>
        <taxon>Neoheterodontei</taxon>
        <taxon>Myida</taxon>
        <taxon>Dreissenoidea</taxon>
        <taxon>Dreissenidae</taxon>
        <taxon>Dreissena</taxon>
    </lineage>
</organism>
<evidence type="ECO:0000259" key="13">
    <source>
        <dbReference type="Pfam" id="PF00852"/>
    </source>
</evidence>
<dbReference type="Pfam" id="PF17039">
    <property type="entry name" value="Glyco_tran_10_N"/>
    <property type="match status" value="1"/>
</dbReference>
<keyword evidence="10" id="KW-0472">Membrane</keyword>
<comment type="subcellular location">
    <subcellularLocation>
        <location evidence="1">Golgi apparatus membrane</location>
        <topology evidence="1">Single-pass type II membrane protein</topology>
    </subcellularLocation>
    <subcellularLocation>
        <location evidence="12">Golgi apparatus</location>
        <location evidence="12">Golgi stack membrane</location>
        <topology evidence="12">Single-pass type II membrane protein</topology>
    </subcellularLocation>
</comment>
<keyword evidence="11" id="KW-0325">Glycoprotein</keyword>
<comment type="pathway">
    <text evidence="2">Protein modification; protein glycosylation.</text>
</comment>
<name>A0A9D4NAI4_DREPO</name>
<evidence type="ECO:0000313" key="15">
    <source>
        <dbReference type="EMBL" id="KAH3890164.1"/>
    </source>
</evidence>
<protein>
    <recommendedName>
        <fullName evidence="12">Fucosyltransferase</fullName>
        <ecNumber evidence="12">2.4.1.-</ecNumber>
    </recommendedName>
</protein>
<dbReference type="AlphaFoldDB" id="A0A9D4NAI4"/>
<sequence>MIVVSFFGISMYEMDLVNPSNMLPVNLSHLYGPWSTTNMPVVLGVPITMSIDNYTVRELLTSTTLAEGNRAGVLTLEMLEQTTGYQNAQLAIRIKTNKKYDKYFKSPYFDNFTLSIVLIQEVKHTILYWNKPVWLKDLRDKCLNCEVITDRTKARDASAIVFSGMTDDLGKPPLSPEERKPNQAWIFSSTETPRHMFQEYLSPDWQGIFNWTWTYRPTATIFVPYGIFLTKLIIPQKNYTDIFNRKSKLAMWVVSHCKTDSKREIYVEKMNKYKNGTVDIFGGCGKYKPTWEELVKIITNYKFYIAFENSICIDYFTEKFFLAFAYDIIPVVRGGADYARNVPDGTYVDTQDFESTEELVDYLIQLASDENKYTEILRRKDRYKLYAGSHLFDEGVCRICKKLNDIDRHRANVLNNSEIMGNCRSPTDEQ</sequence>
<dbReference type="InterPro" id="IPR001503">
    <property type="entry name" value="Glyco_trans_10"/>
</dbReference>
<feature type="domain" description="Fucosyltransferase N-terminal" evidence="14">
    <location>
        <begin position="123"/>
        <end position="226"/>
    </location>
</feature>
<keyword evidence="7" id="KW-0735">Signal-anchor</keyword>
<evidence type="ECO:0000256" key="12">
    <source>
        <dbReference type="RuleBase" id="RU003832"/>
    </source>
</evidence>
<keyword evidence="8" id="KW-1133">Transmembrane helix</keyword>
<evidence type="ECO:0000256" key="8">
    <source>
        <dbReference type="ARBA" id="ARBA00022989"/>
    </source>
</evidence>
<evidence type="ECO:0000256" key="10">
    <source>
        <dbReference type="ARBA" id="ARBA00023136"/>
    </source>
</evidence>
<dbReference type="Pfam" id="PF00852">
    <property type="entry name" value="Glyco_transf_10"/>
    <property type="match status" value="1"/>
</dbReference>
<gene>
    <name evidence="15" type="ORF">DPMN_014236</name>
</gene>
<evidence type="ECO:0000256" key="1">
    <source>
        <dbReference type="ARBA" id="ARBA00004323"/>
    </source>
</evidence>
<evidence type="ECO:0000259" key="14">
    <source>
        <dbReference type="Pfam" id="PF17039"/>
    </source>
</evidence>
<evidence type="ECO:0000256" key="3">
    <source>
        <dbReference type="ARBA" id="ARBA00008919"/>
    </source>
</evidence>
<evidence type="ECO:0000256" key="11">
    <source>
        <dbReference type="ARBA" id="ARBA00023180"/>
    </source>
</evidence>
<evidence type="ECO:0000256" key="9">
    <source>
        <dbReference type="ARBA" id="ARBA00023034"/>
    </source>
</evidence>
<reference evidence="15" key="2">
    <citation type="submission" date="2020-11" db="EMBL/GenBank/DDBJ databases">
        <authorList>
            <person name="McCartney M.A."/>
            <person name="Auch B."/>
            <person name="Kono T."/>
            <person name="Mallez S."/>
            <person name="Becker A."/>
            <person name="Gohl D.M."/>
            <person name="Silverstein K.A.T."/>
            <person name="Koren S."/>
            <person name="Bechman K.B."/>
            <person name="Herman A."/>
            <person name="Abrahante J.E."/>
            <person name="Garbe J."/>
        </authorList>
    </citation>
    <scope>NUCLEOTIDE SEQUENCE</scope>
    <source>
        <strain evidence="15">Duluth1</strain>
        <tissue evidence="15">Whole animal</tissue>
    </source>
</reference>
<dbReference type="GO" id="GO:0008417">
    <property type="term" value="F:fucosyltransferase activity"/>
    <property type="evidence" value="ECO:0007669"/>
    <property type="project" value="InterPro"/>
</dbReference>
<dbReference type="EMBL" id="JAIWYP010000001">
    <property type="protein sequence ID" value="KAH3890164.1"/>
    <property type="molecule type" value="Genomic_DNA"/>
</dbReference>
<evidence type="ECO:0000256" key="2">
    <source>
        <dbReference type="ARBA" id="ARBA00004922"/>
    </source>
</evidence>
<dbReference type="GO" id="GO:0032580">
    <property type="term" value="C:Golgi cisterna membrane"/>
    <property type="evidence" value="ECO:0007669"/>
    <property type="project" value="UniProtKB-SubCell"/>
</dbReference>
<keyword evidence="6 12" id="KW-0812">Transmembrane</keyword>
<comment type="caution">
    <text evidence="15">The sequence shown here is derived from an EMBL/GenBank/DDBJ whole genome shotgun (WGS) entry which is preliminary data.</text>
</comment>
<keyword evidence="5 12" id="KW-0808">Transferase</keyword>
<dbReference type="Proteomes" id="UP000828390">
    <property type="component" value="Unassembled WGS sequence"/>
</dbReference>
<dbReference type="FunFam" id="3.40.50.11660:FF:000002">
    <property type="entry name" value="Alpha-(1,3)-fucosyltransferase"/>
    <property type="match status" value="1"/>
</dbReference>
<keyword evidence="9 12" id="KW-0333">Golgi apparatus</keyword>
<dbReference type="InterPro" id="IPR031481">
    <property type="entry name" value="Glyco_tran_10_N"/>
</dbReference>
<dbReference type="GO" id="GO:0000139">
    <property type="term" value="C:Golgi membrane"/>
    <property type="evidence" value="ECO:0007669"/>
    <property type="project" value="UniProtKB-SubCell"/>
</dbReference>
<evidence type="ECO:0000256" key="5">
    <source>
        <dbReference type="ARBA" id="ARBA00022679"/>
    </source>
</evidence>
<comment type="similarity">
    <text evidence="3 12">Belongs to the glycosyltransferase 10 family.</text>
</comment>
<evidence type="ECO:0000256" key="4">
    <source>
        <dbReference type="ARBA" id="ARBA00022676"/>
    </source>
</evidence>
<dbReference type="InterPro" id="IPR055270">
    <property type="entry name" value="Glyco_tran_10_C"/>
</dbReference>
<reference evidence="15" key="1">
    <citation type="journal article" date="2019" name="bioRxiv">
        <title>The Genome of the Zebra Mussel, Dreissena polymorpha: A Resource for Invasive Species Research.</title>
        <authorList>
            <person name="McCartney M.A."/>
            <person name="Auch B."/>
            <person name="Kono T."/>
            <person name="Mallez S."/>
            <person name="Zhang Y."/>
            <person name="Obille A."/>
            <person name="Becker A."/>
            <person name="Abrahante J.E."/>
            <person name="Garbe J."/>
            <person name="Badalamenti J.P."/>
            <person name="Herman A."/>
            <person name="Mangelson H."/>
            <person name="Liachko I."/>
            <person name="Sullivan S."/>
            <person name="Sone E.D."/>
            <person name="Koren S."/>
            <person name="Silverstein K.A.T."/>
            <person name="Beckman K.B."/>
            <person name="Gohl D.M."/>
        </authorList>
    </citation>
    <scope>NUCLEOTIDE SEQUENCE</scope>
    <source>
        <strain evidence="15">Duluth1</strain>
        <tissue evidence="15">Whole animal</tissue>
    </source>
</reference>
<dbReference type="EC" id="2.4.1.-" evidence="12"/>
<dbReference type="InterPro" id="IPR038577">
    <property type="entry name" value="GT10-like_C_sf"/>
</dbReference>
<dbReference type="PANTHER" id="PTHR48438:SF1">
    <property type="entry name" value="ALPHA-(1,3)-FUCOSYLTRANSFERASE C-RELATED"/>
    <property type="match status" value="1"/>
</dbReference>
<evidence type="ECO:0000256" key="6">
    <source>
        <dbReference type="ARBA" id="ARBA00022692"/>
    </source>
</evidence>
<dbReference type="Gene3D" id="3.40.50.11660">
    <property type="entry name" value="Glycosyl transferase family 10, C-terminal domain"/>
    <property type="match status" value="1"/>
</dbReference>
<evidence type="ECO:0000256" key="7">
    <source>
        <dbReference type="ARBA" id="ARBA00022968"/>
    </source>
</evidence>
<dbReference type="PANTHER" id="PTHR48438">
    <property type="entry name" value="ALPHA-(1,3)-FUCOSYLTRANSFERASE C-RELATED"/>
    <property type="match status" value="1"/>
</dbReference>
<accession>A0A9D4NAI4</accession>
<keyword evidence="4 12" id="KW-0328">Glycosyltransferase</keyword>
<dbReference type="SUPFAM" id="SSF53756">
    <property type="entry name" value="UDP-Glycosyltransferase/glycogen phosphorylase"/>
    <property type="match status" value="1"/>
</dbReference>
<proteinExistence type="inferred from homology"/>
<keyword evidence="16" id="KW-1185">Reference proteome</keyword>
<evidence type="ECO:0000313" key="16">
    <source>
        <dbReference type="Proteomes" id="UP000828390"/>
    </source>
</evidence>